<organism evidence="2">
    <name type="scientific">viral metagenome</name>
    <dbReference type="NCBI Taxonomy" id="1070528"/>
    <lineage>
        <taxon>unclassified sequences</taxon>
        <taxon>metagenomes</taxon>
        <taxon>organismal metagenomes</taxon>
    </lineage>
</organism>
<reference evidence="2" key="1">
    <citation type="submission" date="2020-03" db="EMBL/GenBank/DDBJ databases">
        <title>The deep terrestrial virosphere.</title>
        <authorList>
            <person name="Holmfeldt K."/>
            <person name="Nilsson E."/>
            <person name="Simone D."/>
            <person name="Lopez-Fernandez M."/>
            <person name="Wu X."/>
            <person name="de Brujin I."/>
            <person name="Lundin D."/>
            <person name="Andersson A."/>
            <person name="Bertilsson S."/>
            <person name="Dopson M."/>
        </authorList>
    </citation>
    <scope>NUCLEOTIDE SEQUENCE</scope>
    <source>
        <strain evidence="2">MM415B02257</strain>
    </source>
</reference>
<dbReference type="AlphaFoldDB" id="A0A6M3KV70"/>
<accession>A0A6M3KV70</accession>
<feature type="region of interest" description="Disordered" evidence="1">
    <location>
        <begin position="503"/>
        <end position="565"/>
    </location>
</feature>
<dbReference type="EMBL" id="MT142560">
    <property type="protein sequence ID" value="QJA85198.1"/>
    <property type="molecule type" value="Genomic_DNA"/>
</dbReference>
<feature type="compositionally biased region" description="Pro residues" evidence="1">
    <location>
        <begin position="556"/>
        <end position="565"/>
    </location>
</feature>
<protein>
    <recommendedName>
        <fullName evidence="3">Portal protein</fullName>
    </recommendedName>
</protein>
<sequence>MITVEQIKKYKTRYEELYKGVRAEQKIDMTYREDKFAVPEIQDPHTVYRTGVGHQMVENTTAHVITTSPKAFIDTGNKEIDNNLSKVANRWLDILRRQNPNVYKDLFKNKLGEGESYLQVVHSEDWLNGNTNWMPIDFVTRSPMVIWGSPEEDKDGVPERVLIWYERFPWDVIYKYPNWGNPKRRDLDKSEKVDWLEYWDKDVRYWEADGEPVLKKGTNPNVCKRVPFIRKYSGMGYRSQDGDLSKLIVGLFRHSRDLLKAECVAHSNIMSILTLFAARDKIILSPGAVNEEQVRALQFGGYNINVLSNLPTGTEYKNDDLISPPPEMLRHHADLLLRLNQLCPFLMAGFPMGDSGRQQGMTTSAGHKLIENMIGGTELQVATGIEMAFDIIKKIPKLLPEGINKSDLDREIHCRVELRADDPIERANKITLGDRLYAQGNGSIDLRTFLIEYVGKTQDETEKIIVQKIIDKMTIYNPNVEQVWGMVFAEETGMQGYLEKIKQQGQMEQEKAQGLQNMPPPSTQERTQGQFRPKPTPEEIDKVFASREYPNKGARTPPPAYTRGQ</sequence>
<gene>
    <name evidence="2" type="ORF">MM415B02257_0009</name>
</gene>
<evidence type="ECO:0000256" key="1">
    <source>
        <dbReference type="SAM" id="MobiDB-lite"/>
    </source>
</evidence>
<name>A0A6M3KV70_9ZZZZ</name>
<proteinExistence type="predicted"/>
<feature type="compositionally biased region" description="Basic and acidic residues" evidence="1">
    <location>
        <begin position="535"/>
        <end position="545"/>
    </location>
</feature>
<evidence type="ECO:0000313" key="2">
    <source>
        <dbReference type="EMBL" id="QJA85198.1"/>
    </source>
</evidence>
<evidence type="ECO:0008006" key="3">
    <source>
        <dbReference type="Google" id="ProtNLM"/>
    </source>
</evidence>